<dbReference type="GO" id="GO:0005634">
    <property type="term" value="C:nucleus"/>
    <property type="evidence" value="ECO:0007669"/>
    <property type="project" value="TreeGrafter"/>
</dbReference>
<dbReference type="InterPro" id="IPR036599">
    <property type="entry name" value="DNA_ligase_N_sf"/>
</dbReference>
<keyword evidence="6" id="KW-0227">DNA damage</keyword>
<feature type="region of interest" description="Disordered" evidence="8">
    <location>
        <begin position="830"/>
        <end position="861"/>
    </location>
</feature>
<feature type="compositionally biased region" description="Basic and acidic residues" evidence="8">
    <location>
        <begin position="141"/>
        <end position="152"/>
    </location>
</feature>
<accession>A0A409WFF6</accession>
<proteinExistence type="inferred from homology"/>
<gene>
    <name evidence="10" type="ORF">CVT25_011047</name>
</gene>
<dbReference type="InterPro" id="IPR012340">
    <property type="entry name" value="NA-bd_OB-fold"/>
</dbReference>
<dbReference type="CDD" id="cd07900">
    <property type="entry name" value="Adenylation_DNA_ligase_I_Euk"/>
    <property type="match status" value="1"/>
</dbReference>
<dbReference type="OrthoDB" id="206088at2759"/>
<dbReference type="PANTHER" id="PTHR45674">
    <property type="entry name" value="DNA LIGASE 1/3 FAMILY MEMBER"/>
    <property type="match status" value="1"/>
</dbReference>
<dbReference type="GO" id="GO:0006310">
    <property type="term" value="P:DNA recombination"/>
    <property type="evidence" value="ECO:0007669"/>
    <property type="project" value="UniProtKB-KW"/>
</dbReference>
<evidence type="ECO:0000256" key="8">
    <source>
        <dbReference type="SAM" id="MobiDB-lite"/>
    </source>
</evidence>
<evidence type="ECO:0000259" key="9">
    <source>
        <dbReference type="PROSITE" id="PS50160"/>
    </source>
</evidence>
<dbReference type="InterPro" id="IPR016059">
    <property type="entry name" value="DNA_ligase_ATP-dep_CS"/>
</dbReference>
<dbReference type="SUPFAM" id="SSF56091">
    <property type="entry name" value="DNA ligase/mRNA capping enzyme, catalytic domain"/>
    <property type="match status" value="1"/>
</dbReference>
<dbReference type="Proteomes" id="UP000283269">
    <property type="component" value="Unassembled WGS sequence"/>
</dbReference>
<dbReference type="SUPFAM" id="SSF50249">
    <property type="entry name" value="Nucleic acid-binding proteins"/>
    <property type="match status" value="1"/>
</dbReference>
<dbReference type="GO" id="GO:0005524">
    <property type="term" value="F:ATP binding"/>
    <property type="evidence" value="ECO:0007669"/>
    <property type="project" value="UniProtKB-KW"/>
</dbReference>
<organism evidence="10 11">
    <name type="scientific">Psilocybe cyanescens</name>
    <dbReference type="NCBI Taxonomy" id="93625"/>
    <lineage>
        <taxon>Eukaryota</taxon>
        <taxon>Fungi</taxon>
        <taxon>Dikarya</taxon>
        <taxon>Basidiomycota</taxon>
        <taxon>Agaricomycotina</taxon>
        <taxon>Agaricomycetes</taxon>
        <taxon>Agaricomycetidae</taxon>
        <taxon>Agaricales</taxon>
        <taxon>Agaricineae</taxon>
        <taxon>Strophariaceae</taxon>
        <taxon>Psilocybe</taxon>
    </lineage>
</organism>
<dbReference type="GO" id="GO:0006273">
    <property type="term" value="P:lagging strand elongation"/>
    <property type="evidence" value="ECO:0007669"/>
    <property type="project" value="TreeGrafter"/>
</dbReference>
<comment type="caution">
    <text evidence="10">The sequence shown here is derived from an EMBL/GenBank/DDBJ whole genome shotgun (WGS) entry which is preliminary data.</text>
</comment>
<keyword evidence="4 6" id="KW-0067">ATP-binding</keyword>
<feature type="domain" description="ATP-dependent DNA ligase family profile" evidence="9">
    <location>
        <begin position="563"/>
        <end position="741"/>
    </location>
</feature>
<dbReference type="PANTHER" id="PTHR45674:SF9">
    <property type="entry name" value="DNA LIGASE 3"/>
    <property type="match status" value="1"/>
</dbReference>
<dbReference type="GO" id="GO:0003910">
    <property type="term" value="F:DNA ligase (ATP) activity"/>
    <property type="evidence" value="ECO:0007669"/>
    <property type="project" value="UniProtKB-EC"/>
</dbReference>
<evidence type="ECO:0000256" key="1">
    <source>
        <dbReference type="ARBA" id="ARBA00007572"/>
    </source>
</evidence>
<keyword evidence="6" id="KW-0233">DNA recombination</keyword>
<dbReference type="GO" id="GO:0006281">
    <property type="term" value="P:DNA repair"/>
    <property type="evidence" value="ECO:0007669"/>
    <property type="project" value="UniProtKB-KW"/>
</dbReference>
<comment type="similarity">
    <text evidence="1 7">Belongs to the ATP-dependent DNA ligase family.</text>
</comment>
<dbReference type="InterPro" id="IPR012310">
    <property type="entry name" value="DNA_ligase_ATP-dep_cent"/>
</dbReference>
<dbReference type="InterPro" id="IPR012308">
    <property type="entry name" value="DNA_ligase_ATP-dep_N"/>
</dbReference>
<feature type="region of interest" description="Disordered" evidence="8">
    <location>
        <begin position="1"/>
        <end position="41"/>
    </location>
</feature>
<dbReference type="FunCoup" id="A0A409WFF6">
    <property type="interactions" value="160"/>
</dbReference>
<evidence type="ECO:0000313" key="10">
    <source>
        <dbReference type="EMBL" id="PPQ77201.1"/>
    </source>
</evidence>
<feature type="region of interest" description="Disordered" evidence="8">
    <location>
        <begin position="141"/>
        <end position="175"/>
    </location>
</feature>
<keyword evidence="3 6" id="KW-0547">Nucleotide-binding</keyword>
<feature type="compositionally biased region" description="Acidic residues" evidence="8">
    <location>
        <begin position="848"/>
        <end position="861"/>
    </location>
</feature>
<evidence type="ECO:0000313" key="11">
    <source>
        <dbReference type="Proteomes" id="UP000283269"/>
    </source>
</evidence>
<comment type="catalytic activity">
    <reaction evidence="5 6">
        <text>ATP + (deoxyribonucleotide)n-3'-hydroxyl + 5'-phospho-(deoxyribonucleotide)m = (deoxyribonucleotide)n+m + AMP + diphosphate.</text>
        <dbReference type="EC" id="6.5.1.1"/>
    </reaction>
</comment>
<dbReference type="SUPFAM" id="SSF117018">
    <property type="entry name" value="ATP-dependent DNA ligase DNA-binding domain"/>
    <property type="match status" value="1"/>
</dbReference>
<keyword evidence="11" id="KW-1185">Reference proteome</keyword>
<dbReference type="PROSITE" id="PS50160">
    <property type="entry name" value="DNA_LIGASE_A3"/>
    <property type="match status" value="1"/>
</dbReference>
<dbReference type="InterPro" id="IPR050191">
    <property type="entry name" value="ATP-dep_DNA_ligase"/>
</dbReference>
<dbReference type="InterPro" id="IPR000977">
    <property type="entry name" value="DNA_ligase_ATP-dep"/>
</dbReference>
<evidence type="ECO:0000256" key="5">
    <source>
        <dbReference type="ARBA" id="ARBA00034003"/>
    </source>
</evidence>
<dbReference type="Gene3D" id="3.30.470.30">
    <property type="entry name" value="DNA ligase/mRNA capping enzyme"/>
    <property type="match status" value="1"/>
</dbReference>
<evidence type="ECO:0000256" key="7">
    <source>
        <dbReference type="RuleBase" id="RU004196"/>
    </source>
</evidence>
<dbReference type="GO" id="GO:0003677">
    <property type="term" value="F:DNA binding"/>
    <property type="evidence" value="ECO:0007669"/>
    <property type="project" value="InterPro"/>
</dbReference>
<reference evidence="10 11" key="1">
    <citation type="journal article" date="2018" name="Evol. Lett.">
        <title>Horizontal gene cluster transfer increased hallucinogenic mushroom diversity.</title>
        <authorList>
            <person name="Reynolds H.T."/>
            <person name="Vijayakumar V."/>
            <person name="Gluck-Thaler E."/>
            <person name="Korotkin H.B."/>
            <person name="Matheny P.B."/>
            <person name="Slot J.C."/>
        </authorList>
    </citation>
    <scope>NUCLEOTIDE SEQUENCE [LARGE SCALE GENOMIC DNA]</scope>
    <source>
        <strain evidence="10 11">2631</strain>
    </source>
</reference>
<dbReference type="AlphaFoldDB" id="A0A409WFF6"/>
<evidence type="ECO:0000256" key="3">
    <source>
        <dbReference type="ARBA" id="ARBA00022741"/>
    </source>
</evidence>
<evidence type="ECO:0000256" key="2">
    <source>
        <dbReference type="ARBA" id="ARBA00022598"/>
    </source>
</evidence>
<dbReference type="NCBIfam" id="TIGR00574">
    <property type="entry name" value="dnl1"/>
    <property type="match status" value="1"/>
</dbReference>
<evidence type="ECO:0000256" key="6">
    <source>
        <dbReference type="RuleBase" id="RU000617"/>
    </source>
</evidence>
<keyword evidence="6" id="KW-0234">DNA repair</keyword>
<dbReference type="Gene3D" id="2.40.50.140">
    <property type="entry name" value="Nucleic acid-binding proteins"/>
    <property type="match status" value="2"/>
</dbReference>
<protein>
    <recommendedName>
        <fullName evidence="6">DNA ligase</fullName>
        <ecNumber evidence="6">6.5.1.1</ecNumber>
    </recommendedName>
</protein>
<name>A0A409WFF6_PSICY</name>
<keyword evidence="2 6" id="KW-0436">Ligase</keyword>
<dbReference type="Pfam" id="PF01068">
    <property type="entry name" value="DNA_ligase_A_M"/>
    <property type="match status" value="1"/>
</dbReference>
<dbReference type="InParanoid" id="A0A409WFF6"/>
<dbReference type="EC" id="6.5.1.1" evidence="6"/>
<dbReference type="STRING" id="93625.A0A409WFF6"/>
<dbReference type="Pfam" id="PF04675">
    <property type="entry name" value="DNA_ligase_A_N"/>
    <property type="match status" value="1"/>
</dbReference>
<sequence length="861" mass="95590">MSKRNATSTPSPTKKKRSKLNSNQFQLDHFFSSPESSRAPGSKVDTLLQFVQGSSTQLVNTKHAELAGPLIIDVDAFDLENQTTIQPQLLTLPDPNSDDLMKKGSSILLTSGNEVETRQHVTLPNSTPSGNLKKDFSTRQVGEREAHQHINPDEFSSVNVDPIDYEPEQQPSRSSDAPYTLLVHALLSLSQTRSRIAIINILTNVLRTFIVKHPASLLPAVYLLSNSLGPSFVAIELGLGSSIISRSLQQISGLSGAALKKLYNTSGDPGDVAYAAKFNIRTLIPHPPLSVPYVYQSMLKICACRGQGAAKEKQKIVEKLLLAATGEEVRYLTRTLCQNLRVGAVRTSILTALARAFALTPPASIKDRIIETNAVGSLHVPPTLISELRSQVASSKGKTRDLTQERLSTTFKLAENLIKQVYVKHPSYDQIIPALLDNGLDTLAERVPMTVGIPIHPMLGSPTRSLDEIYHRLGDLHFSAEFKYDGQRAQIHASKIGQDYHIKIFSQRLQYPDIINLAQTMFEEREGMSSFIMDAEVVAIDPISGELKSFQELSGRARKDVNLKDVRIAVCVFAFDLMYLNGNVKSSLQFCALSNFKQQSLLDQSFRERRKALRQNFSVRRSLESSTIMAQFDFVKSCESESGRESIEDFMSSAIENRCEGLMIKILNSPNAIEPVKEKQSRQMSLLSTYEPDVRASGWLKLKKDYIEGMGDSLDLIPVGAWYGNGRKAQWWSPVLLALWNPEAGRPVAVCKCMSGFKPDVYFKPREVWEIRGADITESPVSVAARGIVSSSRGLGLRFPRFIRIRDDMHIEMASTPSFLAEIWRGQQGKIDAGNDDGDLVDVQNESSEVEDDSEEEDDSI</sequence>
<dbReference type="EMBL" id="NHYD01003441">
    <property type="protein sequence ID" value="PPQ77201.1"/>
    <property type="molecule type" value="Genomic_DNA"/>
</dbReference>
<dbReference type="PROSITE" id="PS00697">
    <property type="entry name" value="DNA_LIGASE_A1"/>
    <property type="match status" value="1"/>
</dbReference>
<dbReference type="Gene3D" id="1.10.3260.10">
    <property type="entry name" value="DNA ligase, ATP-dependent, N-terminal domain"/>
    <property type="match status" value="1"/>
</dbReference>
<dbReference type="GO" id="GO:0071897">
    <property type="term" value="P:DNA biosynthetic process"/>
    <property type="evidence" value="ECO:0007669"/>
    <property type="project" value="InterPro"/>
</dbReference>
<evidence type="ECO:0000256" key="4">
    <source>
        <dbReference type="ARBA" id="ARBA00022840"/>
    </source>
</evidence>